<name>A0A0F9NWJ9_9ZZZZ</name>
<dbReference type="AlphaFoldDB" id="A0A0F9NWJ9"/>
<evidence type="ECO:0000313" key="1">
    <source>
        <dbReference type="EMBL" id="KKN23870.1"/>
    </source>
</evidence>
<proteinExistence type="predicted"/>
<accession>A0A0F9NWJ9</accession>
<comment type="caution">
    <text evidence="1">The sequence shown here is derived from an EMBL/GenBank/DDBJ whole genome shotgun (WGS) entry which is preliminary data.</text>
</comment>
<dbReference type="EMBL" id="LAZR01002931">
    <property type="protein sequence ID" value="KKN23870.1"/>
    <property type="molecule type" value="Genomic_DNA"/>
</dbReference>
<protein>
    <submittedName>
        <fullName evidence="1">Uncharacterized protein</fullName>
    </submittedName>
</protein>
<feature type="non-terminal residue" evidence="1">
    <location>
        <position position="1"/>
    </location>
</feature>
<sequence length="59" mass="7260">IIRIFCRNCKKRIKVEYNDIDIDYDEFSVKKVCEHCNHKIDWSLNQEKMMYMINMGLED</sequence>
<reference evidence="1" key="1">
    <citation type="journal article" date="2015" name="Nature">
        <title>Complex archaea that bridge the gap between prokaryotes and eukaryotes.</title>
        <authorList>
            <person name="Spang A."/>
            <person name="Saw J.H."/>
            <person name="Jorgensen S.L."/>
            <person name="Zaremba-Niedzwiedzka K."/>
            <person name="Martijn J."/>
            <person name="Lind A.E."/>
            <person name="van Eijk R."/>
            <person name="Schleper C."/>
            <person name="Guy L."/>
            <person name="Ettema T.J."/>
        </authorList>
    </citation>
    <scope>NUCLEOTIDE SEQUENCE</scope>
</reference>
<organism evidence="1">
    <name type="scientific">marine sediment metagenome</name>
    <dbReference type="NCBI Taxonomy" id="412755"/>
    <lineage>
        <taxon>unclassified sequences</taxon>
        <taxon>metagenomes</taxon>
        <taxon>ecological metagenomes</taxon>
    </lineage>
</organism>
<gene>
    <name evidence="1" type="ORF">LCGC14_0900420</name>
</gene>